<gene>
    <name evidence="3" type="primary">smc_4</name>
    <name evidence="3" type="ORF">I41_14430</name>
</gene>
<feature type="coiled-coil region" evidence="1">
    <location>
        <begin position="386"/>
        <end position="466"/>
    </location>
</feature>
<feature type="coiled-coil region" evidence="1">
    <location>
        <begin position="502"/>
        <end position="589"/>
    </location>
</feature>
<feature type="compositionally biased region" description="Basic and acidic residues" evidence="2">
    <location>
        <begin position="14"/>
        <end position="38"/>
    </location>
</feature>
<keyword evidence="4" id="KW-1185">Reference proteome</keyword>
<evidence type="ECO:0000256" key="2">
    <source>
        <dbReference type="SAM" id="MobiDB-lite"/>
    </source>
</evidence>
<protein>
    <submittedName>
        <fullName evidence="3">Chromosome partition protein Smc</fullName>
    </submittedName>
</protein>
<keyword evidence="1" id="KW-0175">Coiled coil</keyword>
<reference evidence="3 4" key="1">
    <citation type="submission" date="2019-02" db="EMBL/GenBank/DDBJ databases">
        <title>Deep-cultivation of Planctomycetes and their phenomic and genomic characterization uncovers novel biology.</title>
        <authorList>
            <person name="Wiegand S."/>
            <person name="Jogler M."/>
            <person name="Boedeker C."/>
            <person name="Pinto D."/>
            <person name="Vollmers J."/>
            <person name="Rivas-Marin E."/>
            <person name="Kohn T."/>
            <person name="Peeters S.H."/>
            <person name="Heuer A."/>
            <person name="Rast P."/>
            <person name="Oberbeckmann S."/>
            <person name="Bunk B."/>
            <person name="Jeske O."/>
            <person name="Meyerdierks A."/>
            <person name="Storesund J.E."/>
            <person name="Kallscheuer N."/>
            <person name="Luecker S."/>
            <person name="Lage O.M."/>
            <person name="Pohl T."/>
            <person name="Merkel B.J."/>
            <person name="Hornburger P."/>
            <person name="Mueller R.-W."/>
            <person name="Bruemmer F."/>
            <person name="Labrenz M."/>
            <person name="Spormann A.M."/>
            <person name="Op den Camp H."/>
            <person name="Overmann J."/>
            <person name="Amann R."/>
            <person name="Jetten M.S.M."/>
            <person name="Mascher T."/>
            <person name="Medema M.H."/>
            <person name="Devos D.P."/>
            <person name="Kaster A.-K."/>
            <person name="Ovreas L."/>
            <person name="Rohde M."/>
            <person name="Galperin M.Y."/>
            <person name="Jogler C."/>
        </authorList>
    </citation>
    <scope>NUCLEOTIDE SEQUENCE [LARGE SCALE GENOMIC DNA]</scope>
    <source>
        <strain evidence="3 4">I41</strain>
    </source>
</reference>
<dbReference type="RefSeq" id="WP_145431856.1">
    <property type="nucleotide sequence ID" value="NZ_CP036339.1"/>
</dbReference>
<feature type="region of interest" description="Disordered" evidence="2">
    <location>
        <begin position="1"/>
        <end position="41"/>
    </location>
</feature>
<dbReference type="EMBL" id="CP036339">
    <property type="protein sequence ID" value="QDT72271.1"/>
    <property type="molecule type" value="Genomic_DNA"/>
</dbReference>
<dbReference type="OrthoDB" id="260150at2"/>
<dbReference type="KEGG" id="llh:I41_14430"/>
<dbReference type="Proteomes" id="UP000317909">
    <property type="component" value="Chromosome"/>
</dbReference>
<accession>A0A517TV73</accession>
<dbReference type="AlphaFoldDB" id="A0A517TV73"/>
<feature type="coiled-coil region" evidence="1">
    <location>
        <begin position="114"/>
        <end position="197"/>
    </location>
</feature>
<name>A0A517TV73_9BACT</name>
<organism evidence="3 4">
    <name type="scientific">Lacipirellula limnantheis</name>
    <dbReference type="NCBI Taxonomy" id="2528024"/>
    <lineage>
        <taxon>Bacteria</taxon>
        <taxon>Pseudomonadati</taxon>
        <taxon>Planctomycetota</taxon>
        <taxon>Planctomycetia</taxon>
        <taxon>Pirellulales</taxon>
        <taxon>Lacipirellulaceae</taxon>
        <taxon>Lacipirellula</taxon>
    </lineage>
</organism>
<evidence type="ECO:0000256" key="1">
    <source>
        <dbReference type="SAM" id="Coils"/>
    </source>
</evidence>
<evidence type="ECO:0000313" key="4">
    <source>
        <dbReference type="Proteomes" id="UP000317909"/>
    </source>
</evidence>
<proteinExistence type="predicted"/>
<feature type="coiled-coil region" evidence="1">
    <location>
        <begin position="292"/>
        <end position="319"/>
    </location>
</feature>
<evidence type="ECO:0000313" key="3">
    <source>
        <dbReference type="EMBL" id="QDT72271.1"/>
    </source>
</evidence>
<sequence>MASDRHDQSDDEPREQPLREMRLDAPHPVRRAGGEARPRSGVLATAGASDELVIGDHSTESAFADADPQVDGPAEIDADALPAWLGIDALGIGADDAPLTGSPTMLAHHAANLAERLQGRLSEVDRREARLNSQEAEFDSRIRNARLWIDQRETELAELQERLETWDEELTQRQGIAASQLEEADELMQRLKELGERERKIATREMELELGITEQQTKLDALDFETAGCRTRQLELDEARQKFEKRQRELDSREAKLYVEHERASHERLALDARQKELDARETRVITQEASLADCERRLAEKAGEIEFQRAELQQLRTSSEERSAALAADERRLEFRQREIETALKRFERLGIVEQRIAEVQQHADQLAMRSGYLDHAETMLAERQLQLSEQLRELEHDKLAFENQVTRERRALVAEAETARTAAADQTRAAQRREAELDKREQALEQVAEQLREAQREALELRLATEETWLQLQGVLAPAALSRSVAQIRGRLTEQFQLASDELKRRRSDLETARLEITEQFNALQQQRQELDRWAQNRDQDVENRAALLVAREQELDAQERHYQQLARAWDQQRTEYQQEIQRLLAEIRGSFRTAA</sequence>